<gene>
    <name evidence="4" type="ORF">HJG59_003997</name>
</gene>
<dbReference type="InterPro" id="IPR036869">
    <property type="entry name" value="J_dom_sf"/>
</dbReference>
<sequence>MASYYEILDVPRSASADDIKKAYRRKALQWHPDKNPDNKEFAERKFKEVAEAYEVLSDKHKREIYDRYGREGLTGAGTGPSRAEAGSGGPGFTFTFRSPEEVFREFFGSGDPFSELFEDLGPFSELQSRGSRHTGPFFSFSSSFPGHSVSSSLPGEPSGQGGEWWSQGVARPCDIVSQRPIKASWAELRPEGNTGSQ</sequence>
<dbReference type="EMBL" id="JACASF010000011">
    <property type="protein sequence ID" value="KAF6450027.1"/>
    <property type="molecule type" value="Genomic_DNA"/>
</dbReference>
<dbReference type="GO" id="GO:0005789">
    <property type="term" value="C:endoplasmic reticulum membrane"/>
    <property type="evidence" value="ECO:0007669"/>
    <property type="project" value="TreeGrafter"/>
</dbReference>
<evidence type="ECO:0000256" key="2">
    <source>
        <dbReference type="SAM" id="MobiDB-lite"/>
    </source>
</evidence>
<dbReference type="GO" id="GO:0042026">
    <property type="term" value="P:protein refolding"/>
    <property type="evidence" value="ECO:0007669"/>
    <property type="project" value="TreeGrafter"/>
</dbReference>
<organism evidence="4 5">
    <name type="scientific">Molossus molossus</name>
    <name type="common">Pallas' mastiff bat</name>
    <name type="synonym">Vespertilio molossus</name>
    <dbReference type="NCBI Taxonomy" id="27622"/>
    <lineage>
        <taxon>Eukaryota</taxon>
        <taxon>Metazoa</taxon>
        <taxon>Chordata</taxon>
        <taxon>Craniata</taxon>
        <taxon>Vertebrata</taxon>
        <taxon>Euteleostomi</taxon>
        <taxon>Mammalia</taxon>
        <taxon>Eutheria</taxon>
        <taxon>Laurasiatheria</taxon>
        <taxon>Chiroptera</taxon>
        <taxon>Yangochiroptera</taxon>
        <taxon>Molossidae</taxon>
        <taxon>Molossus</taxon>
    </lineage>
</organism>
<keyword evidence="5" id="KW-1185">Reference proteome</keyword>
<keyword evidence="4" id="KW-0346">Stress response</keyword>
<protein>
    <submittedName>
        <fullName evidence="4">DnaJ heat shock protein family (Hsp40) member B2</fullName>
    </submittedName>
</protein>
<dbReference type="SUPFAM" id="SSF46565">
    <property type="entry name" value="Chaperone J-domain"/>
    <property type="match status" value="1"/>
</dbReference>
<comment type="caution">
    <text evidence="4">The sequence shown here is derived from an EMBL/GenBank/DDBJ whole genome shotgun (WGS) entry which is preliminary data.</text>
</comment>
<feature type="region of interest" description="Disordered" evidence="2">
    <location>
        <begin position="144"/>
        <end position="166"/>
    </location>
</feature>
<dbReference type="PANTHER" id="PTHR45168">
    <property type="entry name" value="DNAJ HOMOLOG SUBFAMILY B MEMBER 2"/>
    <property type="match status" value="1"/>
</dbReference>
<dbReference type="InterPro" id="IPR043183">
    <property type="entry name" value="DNJB2/6-like"/>
</dbReference>
<dbReference type="InterPro" id="IPR001623">
    <property type="entry name" value="DnaJ_domain"/>
</dbReference>
<evidence type="ECO:0000259" key="3">
    <source>
        <dbReference type="PROSITE" id="PS50076"/>
    </source>
</evidence>
<dbReference type="CDD" id="cd06257">
    <property type="entry name" value="DnaJ"/>
    <property type="match status" value="1"/>
</dbReference>
<dbReference type="SMART" id="SM00271">
    <property type="entry name" value="DnaJ"/>
    <property type="match status" value="1"/>
</dbReference>
<dbReference type="FunFam" id="1.10.287.110:FF:000021">
    <property type="entry name" value="DnaJ (Hsp40) homolog, subfamily B, member 2"/>
    <property type="match status" value="1"/>
</dbReference>
<dbReference type="Pfam" id="PF00226">
    <property type="entry name" value="DnaJ"/>
    <property type="match status" value="1"/>
</dbReference>
<dbReference type="Proteomes" id="UP000550707">
    <property type="component" value="Unassembled WGS sequence"/>
</dbReference>
<name>A0A7J8FQH9_MOLMO</name>
<evidence type="ECO:0000256" key="1">
    <source>
        <dbReference type="ARBA" id="ARBA00023186"/>
    </source>
</evidence>
<dbReference type="GO" id="GO:0001671">
    <property type="term" value="F:ATPase activator activity"/>
    <property type="evidence" value="ECO:0007669"/>
    <property type="project" value="TreeGrafter"/>
</dbReference>
<evidence type="ECO:0000313" key="5">
    <source>
        <dbReference type="Proteomes" id="UP000550707"/>
    </source>
</evidence>
<dbReference type="PANTHER" id="PTHR45168:SF1">
    <property type="entry name" value="DNAJ HOMOLOG SUBFAMILY B MEMBER 2"/>
    <property type="match status" value="1"/>
</dbReference>
<dbReference type="PROSITE" id="PS00636">
    <property type="entry name" value="DNAJ_1"/>
    <property type="match status" value="1"/>
</dbReference>
<dbReference type="AlphaFoldDB" id="A0A7J8FQH9"/>
<accession>A0A7J8FQH9</accession>
<dbReference type="GO" id="GO:0005829">
    <property type="term" value="C:cytosol"/>
    <property type="evidence" value="ECO:0007669"/>
    <property type="project" value="TreeGrafter"/>
</dbReference>
<dbReference type="Gene3D" id="1.10.287.110">
    <property type="entry name" value="DnaJ domain"/>
    <property type="match status" value="1"/>
</dbReference>
<proteinExistence type="predicted"/>
<evidence type="ECO:0000313" key="4">
    <source>
        <dbReference type="EMBL" id="KAF6450027.1"/>
    </source>
</evidence>
<feature type="domain" description="J" evidence="3">
    <location>
        <begin position="3"/>
        <end position="69"/>
    </location>
</feature>
<keyword evidence="1" id="KW-0143">Chaperone</keyword>
<dbReference type="PRINTS" id="PR00625">
    <property type="entry name" value="JDOMAIN"/>
</dbReference>
<dbReference type="GO" id="GO:0032436">
    <property type="term" value="P:positive regulation of proteasomal ubiquitin-dependent protein catabolic process"/>
    <property type="evidence" value="ECO:0007669"/>
    <property type="project" value="TreeGrafter"/>
</dbReference>
<dbReference type="GO" id="GO:0036503">
    <property type="term" value="P:ERAD pathway"/>
    <property type="evidence" value="ECO:0007669"/>
    <property type="project" value="TreeGrafter"/>
</dbReference>
<reference evidence="4 5" key="1">
    <citation type="journal article" date="2020" name="Nature">
        <title>Six reference-quality genomes reveal evolution of bat adaptations.</title>
        <authorList>
            <person name="Jebb D."/>
            <person name="Huang Z."/>
            <person name="Pippel M."/>
            <person name="Hughes G.M."/>
            <person name="Lavrichenko K."/>
            <person name="Devanna P."/>
            <person name="Winkler S."/>
            <person name="Jermiin L.S."/>
            <person name="Skirmuntt E.C."/>
            <person name="Katzourakis A."/>
            <person name="Burkitt-Gray L."/>
            <person name="Ray D.A."/>
            <person name="Sullivan K.A.M."/>
            <person name="Roscito J.G."/>
            <person name="Kirilenko B.M."/>
            <person name="Davalos L.M."/>
            <person name="Corthals A.P."/>
            <person name="Power M.L."/>
            <person name="Jones G."/>
            <person name="Ransome R.D."/>
            <person name="Dechmann D.K.N."/>
            <person name="Locatelli A.G."/>
            <person name="Puechmaille S.J."/>
            <person name="Fedrigo O."/>
            <person name="Jarvis E.D."/>
            <person name="Hiller M."/>
            <person name="Vernes S.C."/>
            <person name="Myers E.W."/>
            <person name="Teeling E.C."/>
        </authorList>
    </citation>
    <scope>NUCLEOTIDE SEQUENCE [LARGE SCALE GENOMIC DNA]</scope>
    <source>
        <strain evidence="4">MMolMol1</strain>
        <tissue evidence="4">Muscle</tissue>
    </source>
</reference>
<dbReference type="GO" id="GO:0051082">
    <property type="term" value="F:unfolded protein binding"/>
    <property type="evidence" value="ECO:0007669"/>
    <property type="project" value="InterPro"/>
</dbReference>
<dbReference type="PROSITE" id="PS50076">
    <property type="entry name" value="DNAJ_2"/>
    <property type="match status" value="1"/>
</dbReference>
<dbReference type="GO" id="GO:0030544">
    <property type="term" value="F:Hsp70 protein binding"/>
    <property type="evidence" value="ECO:0007669"/>
    <property type="project" value="InterPro"/>
</dbReference>
<dbReference type="InterPro" id="IPR018253">
    <property type="entry name" value="DnaJ_domain_CS"/>
</dbReference>